<dbReference type="HAMAP" id="MF_00235">
    <property type="entry name" value="Adenylate_kinase_Adk"/>
    <property type="match status" value="1"/>
</dbReference>
<comment type="function">
    <text evidence="5">Catalyzes the reversible transfer of the terminal phosphate group between ATP and AMP. Plays an important role in cellular energy homeostasis and in adenine nucleotide metabolism.</text>
</comment>
<feature type="binding site" evidence="5">
    <location>
        <position position="128"/>
    </location>
    <ligand>
        <name>ATP</name>
        <dbReference type="ChEBI" id="CHEBI:30616"/>
    </ligand>
</feature>
<accession>A0ABY7M1M7</accession>
<feature type="binding site" evidence="5">
    <location>
        <begin position="86"/>
        <end position="89"/>
    </location>
    <ligand>
        <name>AMP</name>
        <dbReference type="ChEBI" id="CHEBI:456215"/>
    </ligand>
</feature>
<feature type="binding site" evidence="5">
    <location>
        <position position="37"/>
    </location>
    <ligand>
        <name>AMP</name>
        <dbReference type="ChEBI" id="CHEBI:456215"/>
    </ligand>
</feature>
<feature type="binding site" evidence="5">
    <location>
        <position position="200"/>
    </location>
    <ligand>
        <name>ATP</name>
        <dbReference type="ChEBI" id="CHEBI:30616"/>
    </ligand>
</feature>
<evidence type="ECO:0000259" key="8">
    <source>
        <dbReference type="Pfam" id="PF05191"/>
    </source>
</evidence>
<keyword evidence="5 7" id="KW-0067">ATP-binding</keyword>
<sequence>MKIIILLGPPATGKGTQSSILSKYFKIPHISVGDIFRKIMQEKSKLSEKIDLYIKKGLLVPDEITNEIISKYLDKEELKKGFILDGFPRNLKQAFFLTEEFKKKKKYLNKVIYLNSSEDFLTKRIIGRIICPKCGEIYHKETKIPKIDNMCDNDNVTLIQRKDDNIETFSKRLKIYKEETFPLIDYYSKMDKIIEIKTDKINQSIETITNIILAKIIV</sequence>
<dbReference type="GO" id="GO:0016301">
    <property type="term" value="F:kinase activity"/>
    <property type="evidence" value="ECO:0007669"/>
    <property type="project" value="UniProtKB-KW"/>
</dbReference>
<dbReference type="PRINTS" id="PR00094">
    <property type="entry name" value="ADENYLTKNASE"/>
</dbReference>
<dbReference type="InterPro" id="IPR033690">
    <property type="entry name" value="Adenylat_kinase_CS"/>
</dbReference>
<comment type="pathway">
    <text evidence="5">Purine metabolism; AMP biosynthesis via salvage pathway; AMP from ADP: step 1/1.</text>
</comment>
<dbReference type="InterPro" id="IPR027417">
    <property type="entry name" value="P-loop_NTPase"/>
</dbReference>
<keyword evidence="3 5" id="KW-0547">Nucleotide-binding</keyword>
<feature type="binding site" evidence="5">
    <location>
        <position position="93"/>
    </location>
    <ligand>
        <name>AMP</name>
        <dbReference type="ChEBI" id="CHEBI:456215"/>
    </ligand>
</feature>
<dbReference type="Pfam" id="PF05191">
    <property type="entry name" value="ADK_lid"/>
    <property type="match status" value="1"/>
</dbReference>
<evidence type="ECO:0000313" key="9">
    <source>
        <dbReference type="EMBL" id="WBL31622.1"/>
    </source>
</evidence>
<dbReference type="NCBIfam" id="TIGR01351">
    <property type="entry name" value="adk"/>
    <property type="match status" value="1"/>
</dbReference>
<dbReference type="InterPro" id="IPR006259">
    <property type="entry name" value="Adenyl_kin_sub"/>
</dbReference>
<organism evidence="9 10">
    <name type="scientific">Candidatus Phytoplasma sacchari</name>
    <dbReference type="NCBI Taxonomy" id="2609813"/>
    <lineage>
        <taxon>Bacteria</taxon>
        <taxon>Bacillati</taxon>
        <taxon>Mycoplasmatota</taxon>
        <taxon>Mollicutes</taxon>
        <taxon>Acholeplasmatales</taxon>
        <taxon>Acholeplasmataceae</taxon>
        <taxon>Candidatus Phytoplasma</taxon>
        <taxon>16SrXI (Rice yellow dwarf group)</taxon>
    </lineage>
</organism>
<comment type="domain">
    <text evidence="5">Consists of three domains, a large central CORE domain and two small peripheral domains, NMPbind and LID, which undergo movements during catalysis. The LID domain closes over the site of phosphoryl transfer upon ATP binding. Assembling and dissambling the active center during each catalytic cycle provides an effective means to prevent ATP hydrolysis. Some bacteria have evolved a zinc-coordinating structure that stabilizes the LID domain.</text>
</comment>
<evidence type="ECO:0000256" key="1">
    <source>
        <dbReference type="ARBA" id="ARBA00022679"/>
    </source>
</evidence>
<comment type="caution">
    <text evidence="5">Lacks conserved residue(s) required for the propagation of feature annotation.</text>
</comment>
<keyword evidence="5" id="KW-0479">Metal-binding</keyword>
<feature type="region of interest" description="LID" evidence="5">
    <location>
        <begin position="127"/>
        <end position="164"/>
    </location>
</feature>
<keyword evidence="4 5" id="KW-0418">Kinase</keyword>
<dbReference type="EMBL" id="CP115156">
    <property type="protein sequence ID" value="WBL31622.1"/>
    <property type="molecule type" value="Genomic_DNA"/>
</dbReference>
<dbReference type="Gene3D" id="3.40.50.300">
    <property type="entry name" value="P-loop containing nucleotide triphosphate hydrolases"/>
    <property type="match status" value="1"/>
</dbReference>
<feature type="binding site" evidence="5">
    <location>
        <begin position="11"/>
        <end position="16"/>
    </location>
    <ligand>
        <name>ATP</name>
        <dbReference type="ChEBI" id="CHEBI:30616"/>
    </ligand>
</feature>
<comment type="subcellular location">
    <subcellularLocation>
        <location evidence="5 7">Cytoplasm</location>
    </subcellularLocation>
</comment>
<feature type="binding site" evidence="5">
    <location>
        <position position="172"/>
    </location>
    <ligand>
        <name>AMP</name>
        <dbReference type="ChEBI" id="CHEBI:456215"/>
    </ligand>
</feature>
<evidence type="ECO:0000313" key="10">
    <source>
        <dbReference type="Proteomes" id="UP001210120"/>
    </source>
</evidence>
<dbReference type="EC" id="2.7.4.3" evidence="5 7"/>
<feature type="binding site" evidence="5">
    <location>
        <position position="134"/>
    </location>
    <ligand>
        <name>Zn(2+)</name>
        <dbReference type="ChEBI" id="CHEBI:29105"/>
        <note>structural</note>
    </ligand>
</feature>
<keyword evidence="5" id="KW-0862">Zinc</keyword>
<proteinExistence type="inferred from homology"/>
<dbReference type="InterPro" id="IPR007862">
    <property type="entry name" value="Adenylate_kinase_lid-dom"/>
</dbReference>
<feature type="binding site" evidence="5">
    <location>
        <position position="161"/>
    </location>
    <ligand>
        <name>AMP</name>
        <dbReference type="ChEBI" id="CHEBI:456215"/>
    </ligand>
</feature>
<feature type="domain" description="Adenylate kinase active site lid" evidence="8">
    <location>
        <begin position="128"/>
        <end position="163"/>
    </location>
</feature>
<feature type="binding site" evidence="5">
    <location>
        <begin position="137"/>
        <end position="138"/>
    </location>
    <ligand>
        <name>ATP</name>
        <dbReference type="ChEBI" id="CHEBI:30616"/>
    </ligand>
</feature>
<evidence type="ECO:0000256" key="7">
    <source>
        <dbReference type="RuleBase" id="RU003331"/>
    </source>
</evidence>
<evidence type="ECO:0000256" key="2">
    <source>
        <dbReference type="ARBA" id="ARBA00022727"/>
    </source>
</evidence>
<gene>
    <name evidence="5" type="primary">adk</name>
    <name evidence="9" type="ORF">O7R10_00985</name>
</gene>
<comment type="catalytic activity">
    <reaction evidence="5 7">
        <text>AMP + ATP = 2 ADP</text>
        <dbReference type="Rhea" id="RHEA:12973"/>
        <dbReference type="ChEBI" id="CHEBI:30616"/>
        <dbReference type="ChEBI" id="CHEBI:456215"/>
        <dbReference type="ChEBI" id="CHEBI:456216"/>
        <dbReference type="EC" id="2.7.4.3"/>
    </reaction>
</comment>
<evidence type="ECO:0000256" key="6">
    <source>
        <dbReference type="RuleBase" id="RU003330"/>
    </source>
</evidence>
<dbReference type="CDD" id="cd01428">
    <property type="entry name" value="ADK"/>
    <property type="match status" value="1"/>
</dbReference>
<protein>
    <recommendedName>
        <fullName evidence="5 7">Adenylate kinase</fullName>
        <shortName evidence="5">AK</shortName>
        <ecNumber evidence="5 7">2.7.4.3</ecNumber>
    </recommendedName>
    <alternativeName>
        <fullName evidence="5">ATP-AMP transphosphorylase</fullName>
    </alternativeName>
    <alternativeName>
        <fullName evidence="5">ATP:AMP phosphotransferase</fullName>
    </alternativeName>
    <alternativeName>
        <fullName evidence="5">Adenylate monophosphate kinase</fullName>
    </alternativeName>
</protein>
<evidence type="ECO:0000256" key="3">
    <source>
        <dbReference type="ARBA" id="ARBA00022741"/>
    </source>
</evidence>
<dbReference type="Proteomes" id="UP001210120">
    <property type="component" value="Chromosome"/>
</dbReference>
<keyword evidence="5" id="KW-0963">Cytoplasm</keyword>
<comment type="subunit">
    <text evidence="5 7">Monomer.</text>
</comment>
<feature type="region of interest" description="NMP" evidence="5">
    <location>
        <begin position="31"/>
        <end position="60"/>
    </location>
</feature>
<name>A0ABY7M1M7_9MOLU</name>
<feature type="binding site" evidence="5">
    <location>
        <position position="154"/>
    </location>
    <ligand>
        <name>Zn(2+)</name>
        <dbReference type="ChEBI" id="CHEBI:29105"/>
        <note>structural</note>
    </ligand>
</feature>
<feature type="binding site" evidence="5">
    <location>
        <begin position="58"/>
        <end position="60"/>
    </location>
    <ligand>
        <name>AMP</name>
        <dbReference type="ChEBI" id="CHEBI:456215"/>
    </ligand>
</feature>
<dbReference type="PROSITE" id="PS00113">
    <property type="entry name" value="ADENYLATE_KINASE"/>
    <property type="match status" value="1"/>
</dbReference>
<dbReference type="SUPFAM" id="SSF52540">
    <property type="entry name" value="P-loop containing nucleoside triphosphate hydrolases"/>
    <property type="match status" value="1"/>
</dbReference>
<feature type="binding site" evidence="5">
    <location>
        <position position="131"/>
    </location>
    <ligand>
        <name>Zn(2+)</name>
        <dbReference type="ChEBI" id="CHEBI:29105"/>
        <note>structural</note>
    </ligand>
</feature>
<keyword evidence="2 5" id="KW-0545">Nucleotide biosynthesis</keyword>
<keyword evidence="10" id="KW-1185">Reference proteome</keyword>
<comment type="similarity">
    <text evidence="5 6">Belongs to the adenylate kinase family.</text>
</comment>
<reference evidence="9" key="1">
    <citation type="submission" date="2022-12" db="EMBL/GenBank/DDBJ databases">
        <title>Genomic Characterization of Candidatus Phytoplasma sacchari in China.</title>
        <authorList>
            <person name="Zhang R.-Y."/>
        </authorList>
    </citation>
    <scope>NUCLEOTIDE SEQUENCE [LARGE SCALE GENOMIC DNA]</scope>
    <source>
        <strain evidence="9">SCWL1</strain>
    </source>
</reference>
<dbReference type="InterPro" id="IPR000850">
    <property type="entry name" value="Adenylat/UMP-CMP_kin"/>
</dbReference>
<evidence type="ECO:0000256" key="5">
    <source>
        <dbReference type="HAMAP-Rule" id="MF_00235"/>
    </source>
</evidence>
<evidence type="ECO:0000256" key="4">
    <source>
        <dbReference type="ARBA" id="ARBA00022777"/>
    </source>
</evidence>
<feature type="binding site" evidence="5">
    <location>
        <position position="151"/>
    </location>
    <ligand>
        <name>Zn(2+)</name>
        <dbReference type="ChEBI" id="CHEBI:29105"/>
        <note>structural</note>
    </ligand>
</feature>
<dbReference type="PANTHER" id="PTHR23359">
    <property type="entry name" value="NUCLEOTIDE KINASE"/>
    <property type="match status" value="1"/>
</dbReference>
<keyword evidence="1 5" id="KW-0808">Transferase</keyword>
<dbReference type="Pfam" id="PF00406">
    <property type="entry name" value="ADK"/>
    <property type="match status" value="1"/>
</dbReference>